<evidence type="ECO:0008006" key="5">
    <source>
        <dbReference type="Google" id="ProtNLM"/>
    </source>
</evidence>
<proteinExistence type="predicted"/>
<comment type="caution">
    <text evidence="3">The sequence shown here is derived from an EMBL/GenBank/DDBJ whole genome shotgun (WGS) entry which is preliminary data.</text>
</comment>
<dbReference type="PANTHER" id="PTHR37042">
    <property type="entry name" value="OUTER MEMBRANE PROTEIN RV1973"/>
    <property type="match status" value="1"/>
</dbReference>
<keyword evidence="4" id="KW-1185">Reference proteome</keyword>
<evidence type="ECO:0000256" key="2">
    <source>
        <dbReference type="ARBA" id="ARBA00023136"/>
    </source>
</evidence>
<evidence type="ECO:0000313" key="3">
    <source>
        <dbReference type="EMBL" id="EUA87097.1"/>
    </source>
</evidence>
<protein>
    <recommendedName>
        <fullName evidence="5">Mammalian cell entry protein</fullName>
    </recommendedName>
</protein>
<gene>
    <name evidence="3" type="ORF">I551_6536</name>
</gene>
<evidence type="ECO:0000256" key="1">
    <source>
        <dbReference type="ARBA" id="ARBA00004370"/>
    </source>
</evidence>
<comment type="subcellular location">
    <subcellularLocation>
        <location evidence="1">Membrane</location>
    </subcellularLocation>
</comment>
<evidence type="ECO:0000313" key="4">
    <source>
        <dbReference type="Proteomes" id="UP000020681"/>
    </source>
</evidence>
<name>A0ABN0QQY6_MYCUL</name>
<keyword evidence="2" id="KW-0472">Membrane</keyword>
<accession>A0ABN0QQY6</accession>
<organism evidence="3 4">
    <name type="scientific">Mycobacterium ulcerans str. Harvey</name>
    <dbReference type="NCBI Taxonomy" id="1299332"/>
    <lineage>
        <taxon>Bacteria</taxon>
        <taxon>Bacillati</taxon>
        <taxon>Actinomycetota</taxon>
        <taxon>Actinomycetes</taxon>
        <taxon>Mycobacteriales</taxon>
        <taxon>Mycobacteriaceae</taxon>
        <taxon>Mycobacterium</taxon>
        <taxon>Mycobacterium ulcerans group</taxon>
    </lineage>
</organism>
<reference evidence="3 4" key="1">
    <citation type="submission" date="2014-01" db="EMBL/GenBank/DDBJ databases">
        <authorList>
            <person name="Dobos K."/>
            <person name="Lenaerts A."/>
            <person name="Ordway D."/>
            <person name="DeGroote M.A."/>
            <person name="Parker T."/>
            <person name="Sizemore C."/>
            <person name="Tallon L.J."/>
            <person name="Sadzewicz L.K."/>
            <person name="Sengamalay N."/>
            <person name="Fraser C.M."/>
            <person name="Hine E."/>
            <person name="Shefchek K.A."/>
            <person name="Das S.P."/>
            <person name="Tettelin H."/>
        </authorList>
    </citation>
    <scope>NUCLEOTIDE SEQUENCE [LARGE SCALE GENOMIC DNA]</scope>
    <source>
        <strain evidence="3 4">Harvey</strain>
    </source>
</reference>
<dbReference type="EMBL" id="JAOL01000166">
    <property type="protein sequence ID" value="EUA87097.1"/>
    <property type="molecule type" value="Genomic_DNA"/>
</dbReference>
<dbReference type="PANTHER" id="PTHR37042:SF4">
    <property type="entry name" value="OUTER MEMBRANE PROTEIN RV1973"/>
    <property type="match status" value="1"/>
</dbReference>
<dbReference type="Proteomes" id="UP000020681">
    <property type="component" value="Unassembled WGS sequence"/>
</dbReference>
<sequence>MVGHRDAEAVQARQQRFVDTATQTVVNMFSYTPDTIDQAVNRFVDGTSGPLRGMLSANNNVENLKGLFRATNATSEAVINGAALEDIDSVTDNASVLVSVRVTVADIDGVNKPSMPYRLRVIVHEDDTGRMTGYDLKYPDGGN</sequence>